<keyword evidence="8" id="KW-1185">Reference proteome</keyword>
<dbReference type="PROSITE" id="PS51186">
    <property type="entry name" value="GNAT"/>
    <property type="match status" value="1"/>
</dbReference>
<reference evidence="8" key="3">
    <citation type="submission" date="2016-11" db="EMBL/GenBank/DDBJ databases">
        <authorList>
            <person name="Varghese N."/>
            <person name="Submissions S."/>
        </authorList>
    </citation>
    <scope>NUCLEOTIDE SEQUENCE [LARGE SCALE GENOMIC DNA]</scope>
    <source>
        <strain evidence="8">DX253</strain>
    </source>
</reference>
<evidence type="ECO:0000313" key="6">
    <source>
        <dbReference type="EMBL" id="SHK66852.1"/>
    </source>
</evidence>
<dbReference type="PANTHER" id="PTHR43792:SF8">
    <property type="entry name" value="[RIBOSOMAL PROTEIN US5]-ALANINE N-ACETYLTRANSFERASE"/>
    <property type="match status" value="1"/>
</dbReference>
<dbReference type="Proteomes" id="UP000184203">
    <property type="component" value="Unassembled WGS sequence"/>
</dbReference>
<accession>E7QNC4</accession>
<evidence type="ECO:0000256" key="3">
    <source>
        <dbReference type="ARBA" id="ARBA00038502"/>
    </source>
</evidence>
<dbReference type="AlphaFoldDB" id="E7QNC4"/>
<dbReference type="Proteomes" id="UP000003751">
    <property type="component" value="Unassembled WGS sequence"/>
</dbReference>
<evidence type="ECO:0000313" key="8">
    <source>
        <dbReference type="Proteomes" id="UP000184203"/>
    </source>
</evidence>
<dbReference type="EMBL" id="FRAN01000002">
    <property type="protein sequence ID" value="SHK66852.1"/>
    <property type="molecule type" value="Genomic_DNA"/>
</dbReference>
<proteinExistence type="inferred from homology"/>
<dbReference type="STRING" id="797209.GCA_000376445_01773"/>
<dbReference type="Pfam" id="PF13302">
    <property type="entry name" value="Acetyltransf_3"/>
    <property type="match status" value="1"/>
</dbReference>
<evidence type="ECO:0000313" key="7">
    <source>
        <dbReference type="Proteomes" id="UP000003751"/>
    </source>
</evidence>
<comment type="similarity">
    <text evidence="3">Belongs to the acetyltransferase family. RimJ subfamily.</text>
</comment>
<reference evidence="5 7" key="1">
    <citation type="journal article" date="2014" name="ISME J.">
        <title>Trehalose/2-sulfotrehalose biosynthesis and glycine-betaine uptake are widely spread mechanisms for osmoadaptation in the Halobacteriales.</title>
        <authorList>
            <person name="Youssef N.H."/>
            <person name="Savage-Ashlock K.N."/>
            <person name="McCully A.L."/>
            <person name="Luedtke B."/>
            <person name="Shaw E.I."/>
            <person name="Hoff W.D."/>
            <person name="Elshahed M.S."/>
        </authorList>
    </citation>
    <scope>NUCLEOTIDE SEQUENCE [LARGE SCALE GENOMIC DNA]</scope>
    <source>
        <strain evidence="5 7">DX253</strain>
    </source>
</reference>
<dbReference type="OrthoDB" id="120213at2157"/>
<reference evidence="6" key="2">
    <citation type="submission" date="2016-11" db="EMBL/GenBank/DDBJ databases">
        <authorList>
            <person name="Jaros S."/>
            <person name="Januszkiewicz K."/>
            <person name="Wedrychowicz H."/>
        </authorList>
    </citation>
    <scope>NUCLEOTIDE SEQUENCE [LARGE SCALE GENOMIC DNA]</scope>
    <source>
        <strain evidence="6">DX253</strain>
    </source>
</reference>
<evidence type="ECO:0000313" key="5">
    <source>
        <dbReference type="EMBL" id="EFW93919.1"/>
    </source>
</evidence>
<dbReference type="EMBL" id="AEMG01000002">
    <property type="protein sequence ID" value="EFW93919.1"/>
    <property type="molecule type" value="Genomic_DNA"/>
</dbReference>
<organism evidence="5 7">
    <name type="scientific">Haladaptatus paucihalophilus DX253</name>
    <dbReference type="NCBI Taxonomy" id="797209"/>
    <lineage>
        <taxon>Archaea</taxon>
        <taxon>Methanobacteriati</taxon>
        <taxon>Methanobacteriota</taxon>
        <taxon>Stenosarchaea group</taxon>
        <taxon>Halobacteria</taxon>
        <taxon>Halobacteriales</taxon>
        <taxon>Haladaptataceae</taxon>
        <taxon>Haladaptatus</taxon>
    </lineage>
</organism>
<dbReference type="PATRIC" id="fig|797209.4.peg.431"/>
<evidence type="ECO:0000256" key="2">
    <source>
        <dbReference type="ARBA" id="ARBA00023315"/>
    </source>
</evidence>
<name>E7QNC4_HALPU</name>
<dbReference type="PANTHER" id="PTHR43792">
    <property type="entry name" value="GNAT FAMILY, PUTATIVE (AFU_ORTHOLOGUE AFUA_3G00765)-RELATED-RELATED"/>
    <property type="match status" value="1"/>
</dbReference>
<dbReference type="InterPro" id="IPR000182">
    <property type="entry name" value="GNAT_dom"/>
</dbReference>
<dbReference type="RefSeq" id="WP_007976578.1">
    <property type="nucleotide sequence ID" value="NZ_AEMG01000002.1"/>
</dbReference>
<dbReference type="CDD" id="cd04301">
    <property type="entry name" value="NAT_SF"/>
    <property type="match status" value="1"/>
</dbReference>
<dbReference type="Gene3D" id="3.40.630.30">
    <property type="match status" value="1"/>
</dbReference>
<sequence length="181" mass="20842">MPGPVFLRGDRIELRTVEADDLDFLQETINDPDVRRFLGSRSPINGEQEREWYEERASDADSDHTHLLICRDGEAMGTISLHPHDSTGVNAEIGISLAEEFWGEGYGTEASRLITDFGFRERRHHRIFARVFEGNVGSARIWEKLGFRHEATHVEAEFLDGEYVNVERYAVLEDEWFGEDE</sequence>
<dbReference type="eggNOG" id="arCOG00842">
    <property type="taxonomic scope" value="Archaea"/>
</dbReference>
<dbReference type="SUPFAM" id="SSF55729">
    <property type="entry name" value="Acyl-CoA N-acyltransferases (Nat)"/>
    <property type="match status" value="1"/>
</dbReference>
<gene>
    <name evidence="6" type="ORF">SAMN05444342_2045</name>
    <name evidence="5" type="ORF">ZOD2009_02210</name>
</gene>
<feature type="domain" description="N-acetyltransferase" evidence="4">
    <location>
        <begin position="12"/>
        <end position="165"/>
    </location>
</feature>
<protein>
    <submittedName>
        <fullName evidence="5 6">Acetyltransferase</fullName>
    </submittedName>
</protein>
<dbReference type="InterPro" id="IPR051531">
    <property type="entry name" value="N-acetyltransferase"/>
</dbReference>
<dbReference type="GO" id="GO:0016747">
    <property type="term" value="F:acyltransferase activity, transferring groups other than amino-acyl groups"/>
    <property type="evidence" value="ECO:0007669"/>
    <property type="project" value="InterPro"/>
</dbReference>
<keyword evidence="1 5" id="KW-0808">Transferase</keyword>
<evidence type="ECO:0000256" key="1">
    <source>
        <dbReference type="ARBA" id="ARBA00022679"/>
    </source>
</evidence>
<dbReference type="InterPro" id="IPR016181">
    <property type="entry name" value="Acyl_CoA_acyltransferase"/>
</dbReference>
<evidence type="ECO:0000259" key="4">
    <source>
        <dbReference type="PROSITE" id="PS51186"/>
    </source>
</evidence>
<keyword evidence="2" id="KW-0012">Acyltransferase</keyword>